<protein>
    <recommendedName>
        <fullName evidence="4">Gustatory receptor</fullName>
    </recommendedName>
</protein>
<feature type="transmembrane region" description="Helical" evidence="1">
    <location>
        <begin position="35"/>
        <end position="55"/>
    </location>
</feature>
<keyword evidence="3" id="KW-1185">Reference proteome</keyword>
<evidence type="ECO:0000313" key="3">
    <source>
        <dbReference type="Proteomes" id="UP000475862"/>
    </source>
</evidence>
<evidence type="ECO:0000313" key="2">
    <source>
        <dbReference type="EMBL" id="KAE9544675.1"/>
    </source>
</evidence>
<organism evidence="2 3">
    <name type="scientific">Aphis glycines</name>
    <name type="common">Soybean aphid</name>
    <dbReference type="NCBI Taxonomy" id="307491"/>
    <lineage>
        <taxon>Eukaryota</taxon>
        <taxon>Metazoa</taxon>
        <taxon>Ecdysozoa</taxon>
        <taxon>Arthropoda</taxon>
        <taxon>Hexapoda</taxon>
        <taxon>Insecta</taxon>
        <taxon>Pterygota</taxon>
        <taxon>Neoptera</taxon>
        <taxon>Paraneoptera</taxon>
        <taxon>Hemiptera</taxon>
        <taxon>Sternorrhyncha</taxon>
        <taxon>Aphidomorpha</taxon>
        <taxon>Aphidoidea</taxon>
        <taxon>Aphididae</taxon>
        <taxon>Aphidini</taxon>
        <taxon>Aphis</taxon>
        <taxon>Aphis</taxon>
    </lineage>
</organism>
<proteinExistence type="predicted"/>
<dbReference type="EMBL" id="VYZN01000001">
    <property type="protein sequence ID" value="KAE9544675.1"/>
    <property type="molecule type" value="Genomic_DNA"/>
</dbReference>
<dbReference type="OrthoDB" id="10497864at2759"/>
<evidence type="ECO:0008006" key="4">
    <source>
        <dbReference type="Google" id="ProtNLM"/>
    </source>
</evidence>
<feature type="transmembrane region" description="Helical" evidence="1">
    <location>
        <begin position="193"/>
        <end position="214"/>
    </location>
</feature>
<reference evidence="2 3" key="1">
    <citation type="submission" date="2019-08" db="EMBL/GenBank/DDBJ databases">
        <title>The genome of the soybean aphid Biotype 1, its phylome, world population structure and adaptation to the North American continent.</title>
        <authorList>
            <person name="Giordano R."/>
            <person name="Donthu R.K."/>
            <person name="Hernandez A.G."/>
            <person name="Wright C.L."/>
            <person name="Zimin A.V."/>
        </authorList>
    </citation>
    <scope>NUCLEOTIDE SEQUENCE [LARGE SCALE GENOMIC DNA]</scope>
    <source>
        <tissue evidence="2">Whole aphids</tissue>
    </source>
</reference>
<keyword evidence="1" id="KW-0812">Transmembrane</keyword>
<sequence>MSIELTFIIPGNTILSKLMGLMNISYTMNSDDSSLYYSFLEFMRMFVLIICTYSIHTNGIYYIKQFHLLKFWTVLILARVSEKRIIGMINGIIKYDEKQKIQLPPAYNVCMHFHHIQLLLIILNSIPNNLSTFEIVILMEKIRLLHAELSQLLKKFSLSYGPLFLGYFVFSFIDMIYLLYLMINHEFNSKASITEFIITHTPFMMSIIVAASWINEKKKKIITYLRLTQISKLPTEVKTQIKLFMNQISVSGMDEITEFGIFNINLNLVVSLLMLLMTTCATLIQMKNHPTILTIVNNTLSYYKMLSDECISFTMKSKVRGFKQFSKSLRKPIKKMRKTGMFFTQNQFSTKSIFYIVVNKNESIITSRNNASISNFGGGFRWKSEYPWCIIETIEIFNFSNSNLYEICQNCENLQNLNFGVFRPLKHKPPFSPTTGNYILG</sequence>
<feature type="transmembrane region" description="Helical" evidence="1">
    <location>
        <begin position="159"/>
        <end position="181"/>
    </location>
</feature>
<gene>
    <name evidence="2" type="ORF">AGLY_000217</name>
</gene>
<keyword evidence="1" id="KW-1133">Transmembrane helix</keyword>
<dbReference type="AlphaFoldDB" id="A0A6G0U6C5"/>
<evidence type="ECO:0000256" key="1">
    <source>
        <dbReference type="SAM" id="Phobius"/>
    </source>
</evidence>
<dbReference type="Proteomes" id="UP000475862">
    <property type="component" value="Unassembled WGS sequence"/>
</dbReference>
<name>A0A6G0U6C5_APHGL</name>
<comment type="caution">
    <text evidence="2">The sequence shown here is derived from an EMBL/GenBank/DDBJ whole genome shotgun (WGS) entry which is preliminary data.</text>
</comment>
<accession>A0A6G0U6C5</accession>
<keyword evidence="1" id="KW-0472">Membrane</keyword>
<feature type="transmembrane region" description="Helical" evidence="1">
    <location>
        <begin position="261"/>
        <end position="284"/>
    </location>
</feature>